<reference evidence="1" key="1">
    <citation type="submission" date="2021-08" db="EMBL/GenBank/DDBJ databases">
        <title>Novel anaerobic bacterium isolated from sea squirt in East Sea, Republic of Korea.</title>
        <authorList>
            <person name="Nguyen T.H."/>
            <person name="Li Z."/>
            <person name="Lee Y.-J."/>
            <person name="Ko J."/>
            <person name="Kim S.-G."/>
        </authorList>
    </citation>
    <scope>NUCLEOTIDE SEQUENCE</scope>
    <source>
        <strain evidence="1">KCTC 25031</strain>
    </source>
</reference>
<evidence type="ECO:0000313" key="2">
    <source>
        <dbReference type="Proteomes" id="UP000826212"/>
    </source>
</evidence>
<organism evidence="1 2">
    <name type="scientific">Halosquirtibacter laminarini</name>
    <dbReference type="NCBI Taxonomy" id="3374600"/>
    <lineage>
        <taxon>Bacteria</taxon>
        <taxon>Pseudomonadati</taxon>
        <taxon>Bacteroidota</taxon>
        <taxon>Bacteroidia</taxon>
        <taxon>Marinilabiliales</taxon>
        <taxon>Prolixibacteraceae</taxon>
        <taxon>Halosquirtibacter</taxon>
    </lineage>
</organism>
<sequence>MTKLTNEEIIAGVQSQNHVVLHSIYRSSFRIVSLYIQRNSGTEEDANDIFQEALIVVYRKVQEPSFSLTCSFETYLYAICRNLWLKELHNRDRIPQELIGDALFNEFELEDDIENVILMNDRYRLYQKHFELMGEDCKKLMTLFLKKVPLKDIARVMGLKSEQYAKKKKFRCKEALVKSIQSDVEFNHISDL</sequence>
<evidence type="ECO:0000313" key="1">
    <source>
        <dbReference type="EMBL" id="QZE13257.1"/>
    </source>
</evidence>
<keyword evidence="2" id="KW-1185">Reference proteome</keyword>
<dbReference type="EMBL" id="CP081303">
    <property type="protein sequence ID" value="QZE13257.1"/>
    <property type="molecule type" value="Genomic_DNA"/>
</dbReference>
<gene>
    <name evidence="1" type="ORF">K4L44_11745</name>
</gene>
<accession>A0AC61NNK1</accession>
<dbReference type="Proteomes" id="UP000826212">
    <property type="component" value="Chromosome"/>
</dbReference>
<proteinExistence type="predicted"/>
<name>A0AC61NNK1_9BACT</name>
<protein>
    <submittedName>
        <fullName evidence="1">Sigma-70 family RNA polymerase sigma factor</fullName>
    </submittedName>
</protein>